<dbReference type="InterPro" id="IPR010559">
    <property type="entry name" value="Sig_transdc_His_kin_internal"/>
</dbReference>
<keyword evidence="12" id="KW-1133">Transmembrane helix</keyword>
<protein>
    <recommendedName>
        <fullName evidence="3">histidine kinase</fullName>
        <ecNumber evidence="3">2.7.13.3</ecNumber>
    </recommendedName>
</protein>
<evidence type="ECO:0000313" key="16">
    <source>
        <dbReference type="Proteomes" id="UP001229346"/>
    </source>
</evidence>
<evidence type="ECO:0000256" key="11">
    <source>
        <dbReference type="ARBA" id="ARBA00023136"/>
    </source>
</evidence>
<keyword evidence="5" id="KW-0597">Phosphoprotein</keyword>
<gene>
    <name evidence="15" type="ORF">J2T15_001620</name>
</gene>
<comment type="catalytic activity">
    <reaction evidence="1">
        <text>ATP + protein L-histidine = ADP + protein N-phospho-L-histidine.</text>
        <dbReference type="EC" id="2.7.13.3"/>
    </reaction>
</comment>
<accession>A0ABT9TXU6</accession>
<evidence type="ECO:0000313" key="15">
    <source>
        <dbReference type="EMBL" id="MDQ0112185.1"/>
    </source>
</evidence>
<keyword evidence="16" id="KW-1185">Reference proteome</keyword>
<dbReference type="InterPro" id="IPR005467">
    <property type="entry name" value="His_kinase_dom"/>
</dbReference>
<evidence type="ECO:0000259" key="13">
    <source>
        <dbReference type="PROSITE" id="PS50109"/>
    </source>
</evidence>
<keyword evidence="6" id="KW-0808">Transferase</keyword>
<dbReference type="Proteomes" id="UP001229346">
    <property type="component" value="Unassembled WGS sequence"/>
</dbReference>
<evidence type="ECO:0000256" key="6">
    <source>
        <dbReference type="ARBA" id="ARBA00022679"/>
    </source>
</evidence>
<dbReference type="Pfam" id="PF00672">
    <property type="entry name" value="HAMP"/>
    <property type="match status" value="1"/>
</dbReference>
<dbReference type="InterPro" id="IPR004358">
    <property type="entry name" value="Sig_transdc_His_kin-like_C"/>
</dbReference>
<evidence type="ECO:0000256" key="10">
    <source>
        <dbReference type="ARBA" id="ARBA00023012"/>
    </source>
</evidence>
<dbReference type="Pfam" id="PF02518">
    <property type="entry name" value="HATPase_c"/>
    <property type="match status" value="1"/>
</dbReference>
<evidence type="ECO:0000256" key="8">
    <source>
        <dbReference type="ARBA" id="ARBA00022777"/>
    </source>
</evidence>
<dbReference type="GO" id="GO:0016301">
    <property type="term" value="F:kinase activity"/>
    <property type="evidence" value="ECO:0007669"/>
    <property type="project" value="UniProtKB-KW"/>
</dbReference>
<evidence type="ECO:0000256" key="7">
    <source>
        <dbReference type="ARBA" id="ARBA00022741"/>
    </source>
</evidence>
<dbReference type="PRINTS" id="PR00344">
    <property type="entry name" value="BCTRLSENSOR"/>
</dbReference>
<comment type="subcellular location">
    <subcellularLocation>
        <location evidence="2">Cell membrane</location>
        <topology evidence="2">Multi-pass membrane protein</topology>
    </subcellularLocation>
</comment>
<organism evidence="15 16">
    <name type="scientific">Paenibacillus harenae</name>
    <dbReference type="NCBI Taxonomy" id="306543"/>
    <lineage>
        <taxon>Bacteria</taxon>
        <taxon>Bacillati</taxon>
        <taxon>Bacillota</taxon>
        <taxon>Bacilli</taxon>
        <taxon>Bacillales</taxon>
        <taxon>Paenibacillaceae</taxon>
        <taxon>Paenibacillus</taxon>
    </lineage>
</organism>
<dbReference type="Pfam" id="PF06580">
    <property type="entry name" value="His_kinase"/>
    <property type="match status" value="1"/>
</dbReference>
<dbReference type="PROSITE" id="PS50885">
    <property type="entry name" value="HAMP"/>
    <property type="match status" value="1"/>
</dbReference>
<keyword evidence="11 12" id="KW-0472">Membrane</keyword>
<name>A0ABT9TXU6_PAEHA</name>
<dbReference type="CDD" id="cd06225">
    <property type="entry name" value="HAMP"/>
    <property type="match status" value="1"/>
</dbReference>
<dbReference type="InterPro" id="IPR036890">
    <property type="entry name" value="HATPase_C_sf"/>
</dbReference>
<evidence type="ECO:0000256" key="2">
    <source>
        <dbReference type="ARBA" id="ARBA00004651"/>
    </source>
</evidence>
<dbReference type="SMART" id="SM00304">
    <property type="entry name" value="HAMP"/>
    <property type="match status" value="1"/>
</dbReference>
<sequence>MTIRAKLLVFLPLLVLLTNSITFFLFESSKVVHGSYQVLMDRVLLIKQTTEASEAQLQALYDYLLDPSDSAKEQSGTASAELGLLREKLHIQGGDSPHMSAFVSYGHLVSTLLDDAGAALAAAGNGDRRQSFERYEEAEETTGFIREAGGELVDLELTAYAPVYDLVQRENERMNRLGMAVFLVNTILSLVLAIWISRSITRPVSRLVDWAGRIAKGNFAIQPQAEAEADELGALSKAFRRMLTDLKHLIEKDKESLEKDRLVKELELAALQNQINPHFLFNTLNVLSKLALMEGAEKTSDLIVSMSNTMRYNLQRLDQPVPLADELRHVEEYIRIQKARFRNRIQFETVVNPAVLHLELPALTIQPLIENAFAHGIEGMERGGTIRLHIEAELEGAVITVSDNGRGMPAEVREAVMRLEGGPKAGRRSAAGGTGLGMRNVFKRLALFYGREDLVKVWSEPETGTTITIHIPSGKGEEDDVSTADRG</sequence>
<dbReference type="EC" id="2.7.13.3" evidence="3"/>
<dbReference type="PANTHER" id="PTHR34220:SF7">
    <property type="entry name" value="SENSOR HISTIDINE KINASE YPDA"/>
    <property type="match status" value="1"/>
</dbReference>
<proteinExistence type="predicted"/>
<keyword evidence="9" id="KW-0067">ATP-binding</keyword>
<dbReference type="SMART" id="SM00387">
    <property type="entry name" value="HATPase_c"/>
    <property type="match status" value="1"/>
</dbReference>
<dbReference type="InterPro" id="IPR003660">
    <property type="entry name" value="HAMP_dom"/>
</dbReference>
<evidence type="ECO:0000256" key="5">
    <source>
        <dbReference type="ARBA" id="ARBA00022553"/>
    </source>
</evidence>
<evidence type="ECO:0000256" key="9">
    <source>
        <dbReference type="ARBA" id="ARBA00022840"/>
    </source>
</evidence>
<evidence type="ECO:0000256" key="1">
    <source>
        <dbReference type="ARBA" id="ARBA00000085"/>
    </source>
</evidence>
<evidence type="ECO:0000256" key="12">
    <source>
        <dbReference type="SAM" id="Phobius"/>
    </source>
</evidence>
<feature type="transmembrane region" description="Helical" evidence="12">
    <location>
        <begin position="177"/>
        <end position="196"/>
    </location>
</feature>
<keyword evidence="8 15" id="KW-0418">Kinase</keyword>
<reference evidence="15 16" key="1">
    <citation type="submission" date="2023-07" db="EMBL/GenBank/DDBJ databases">
        <title>Sorghum-associated microbial communities from plants grown in Nebraska, USA.</title>
        <authorList>
            <person name="Schachtman D."/>
        </authorList>
    </citation>
    <scope>NUCLEOTIDE SEQUENCE [LARGE SCALE GENOMIC DNA]</scope>
    <source>
        <strain evidence="15 16">CC482</strain>
    </source>
</reference>
<dbReference type="Gene3D" id="3.30.565.10">
    <property type="entry name" value="Histidine kinase-like ATPase, C-terminal domain"/>
    <property type="match status" value="1"/>
</dbReference>
<feature type="domain" description="Histidine kinase" evidence="13">
    <location>
        <begin position="275"/>
        <end position="475"/>
    </location>
</feature>
<dbReference type="Gene3D" id="6.10.340.10">
    <property type="match status" value="1"/>
</dbReference>
<evidence type="ECO:0000256" key="4">
    <source>
        <dbReference type="ARBA" id="ARBA00022475"/>
    </source>
</evidence>
<evidence type="ECO:0000256" key="3">
    <source>
        <dbReference type="ARBA" id="ARBA00012438"/>
    </source>
</evidence>
<dbReference type="SUPFAM" id="SSF55874">
    <property type="entry name" value="ATPase domain of HSP90 chaperone/DNA topoisomerase II/histidine kinase"/>
    <property type="match status" value="1"/>
</dbReference>
<keyword evidence="7" id="KW-0547">Nucleotide-binding</keyword>
<keyword evidence="4" id="KW-1003">Cell membrane</keyword>
<dbReference type="InterPro" id="IPR003594">
    <property type="entry name" value="HATPase_dom"/>
</dbReference>
<dbReference type="RefSeq" id="WP_307202819.1">
    <property type="nucleotide sequence ID" value="NZ_JAUSSU010000003.1"/>
</dbReference>
<evidence type="ECO:0000259" key="14">
    <source>
        <dbReference type="PROSITE" id="PS50885"/>
    </source>
</evidence>
<comment type="caution">
    <text evidence="15">The sequence shown here is derived from an EMBL/GenBank/DDBJ whole genome shotgun (WGS) entry which is preliminary data.</text>
</comment>
<feature type="domain" description="HAMP" evidence="14">
    <location>
        <begin position="198"/>
        <end position="251"/>
    </location>
</feature>
<keyword evidence="12" id="KW-0812">Transmembrane</keyword>
<dbReference type="PANTHER" id="PTHR34220">
    <property type="entry name" value="SENSOR HISTIDINE KINASE YPDA"/>
    <property type="match status" value="1"/>
</dbReference>
<dbReference type="InterPro" id="IPR050640">
    <property type="entry name" value="Bact_2-comp_sensor_kinase"/>
</dbReference>
<keyword evidence="10" id="KW-0902">Two-component regulatory system</keyword>
<dbReference type="PROSITE" id="PS50109">
    <property type="entry name" value="HIS_KIN"/>
    <property type="match status" value="1"/>
</dbReference>
<dbReference type="SUPFAM" id="SSF158472">
    <property type="entry name" value="HAMP domain-like"/>
    <property type="match status" value="1"/>
</dbReference>
<dbReference type="EMBL" id="JAUSSU010000003">
    <property type="protein sequence ID" value="MDQ0112185.1"/>
    <property type="molecule type" value="Genomic_DNA"/>
</dbReference>